<keyword evidence="3" id="KW-0418">Kinase</keyword>
<dbReference type="Gene3D" id="3.40.50.720">
    <property type="entry name" value="NAD(P)-binding Rossmann-like Domain"/>
    <property type="match status" value="1"/>
</dbReference>
<accession>W1XQC7</accession>
<sequence length="84" mass="9614">LKRQQSWLKNKHIDLRVCGVANSKALLTNVHGLNLENWQEELAQAKEPFNLGRLIRLVKEYHLLNPVIVDCTSSQAVADQYADF</sequence>
<dbReference type="GO" id="GO:0004412">
    <property type="term" value="F:homoserine dehydrogenase activity"/>
    <property type="evidence" value="ECO:0007669"/>
    <property type="project" value="InterPro"/>
</dbReference>
<dbReference type="PANTHER" id="PTHR43070">
    <property type="match status" value="1"/>
</dbReference>
<feature type="non-terminal residue" evidence="3">
    <location>
        <position position="84"/>
    </location>
</feature>
<keyword evidence="3" id="KW-0808">Transferase</keyword>
<reference evidence="3" key="1">
    <citation type="submission" date="2013-12" db="EMBL/GenBank/DDBJ databases">
        <title>A Varibaculum cambriense genome reconstructed from a premature infant gut community with otherwise low bacterial novelty that shifts toward anaerobic metabolism during the third week of life.</title>
        <authorList>
            <person name="Brown C.T."/>
            <person name="Sharon I."/>
            <person name="Thomas B.C."/>
            <person name="Castelle C.J."/>
            <person name="Morowitz M.J."/>
            <person name="Banfield J.F."/>
        </authorList>
    </citation>
    <scope>NUCLEOTIDE SEQUENCE</scope>
</reference>
<comment type="caution">
    <text evidence="3">The sequence shown here is derived from an EMBL/GenBank/DDBJ whole genome shotgun (WGS) entry which is preliminary data.</text>
</comment>
<proteinExistence type="predicted"/>
<gene>
    <name evidence="3" type="ORF">Q604_UNBC13235G0001</name>
</gene>
<keyword evidence="1" id="KW-0521">NADP</keyword>
<dbReference type="PANTHER" id="PTHR43070:SF3">
    <property type="entry name" value="HOMOSERINE DEHYDROGENASE"/>
    <property type="match status" value="1"/>
</dbReference>
<dbReference type="InterPro" id="IPR005106">
    <property type="entry name" value="Asp/hSer_DH_NAD-bd"/>
</dbReference>
<dbReference type="InterPro" id="IPR036291">
    <property type="entry name" value="NAD(P)-bd_dom_sf"/>
</dbReference>
<dbReference type="AlphaFoldDB" id="W1XQC7"/>
<evidence type="ECO:0000256" key="1">
    <source>
        <dbReference type="ARBA" id="ARBA00022857"/>
    </source>
</evidence>
<feature type="non-terminal residue" evidence="3">
    <location>
        <position position="1"/>
    </location>
</feature>
<dbReference type="GO" id="GO:0009090">
    <property type="term" value="P:homoserine biosynthetic process"/>
    <property type="evidence" value="ECO:0007669"/>
    <property type="project" value="TreeGrafter"/>
</dbReference>
<organism evidence="3">
    <name type="scientific">human gut metagenome</name>
    <dbReference type="NCBI Taxonomy" id="408170"/>
    <lineage>
        <taxon>unclassified sequences</taxon>
        <taxon>metagenomes</taxon>
        <taxon>organismal metagenomes</taxon>
    </lineage>
</organism>
<dbReference type="GO" id="GO:0004072">
    <property type="term" value="F:aspartate kinase activity"/>
    <property type="evidence" value="ECO:0007669"/>
    <property type="project" value="TreeGrafter"/>
</dbReference>
<dbReference type="SUPFAM" id="SSF51735">
    <property type="entry name" value="NAD(P)-binding Rossmann-fold domains"/>
    <property type="match status" value="1"/>
</dbReference>
<feature type="domain" description="Aspartate/homoserine dehydrogenase NAD-binding" evidence="2">
    <location>
        <begin position="1"/>
        <end position="84"/>
    </location>
</feature>
<dbReference type="GO" id="GO:0050661">
    <property type="term" value="F:NADP binding"/>
    <property type="evidence" value="ECO:0007669"/>
    <property type="project" value="InterPro"/>
</dbReference>
<evidence type="ECO:0000313" key="3">
    <source>
        <dbReference type="EMBL" id="ETJ32301.1"/>
    </source>
</evidence>
<evidence type="ECO:0000259" key="2">
    <source>
        <dbReference type="Pfam" id="PF03447"/>
    </source>
</evidence>
<dbReference type="EMBL" id="AZMM01013235">
    <property type="protein sequence ID" value="ETJ32301.1"/>
    <property type="molecule type" value="Genomic_DNA"/>
</dbReference>
<protein>
    <submittedName>
        <fullName evidence="3">Bifunctional aspartokinase/homoserine dehydrogenase 1</fullName>
    </submittedName>
</protein>
<name>W1XQC7_9ZZZZ</name>
<dbReference type="GO" id="GO:0009067">
    <property type="term" value="P:aspartate family amino acid biosynthetic process"/>
    <property type="evidence" value="ECO:0007669"/>
    <property type="project" value="InterPro"/>
</dbReference>
<dbReference type="InterPro" id="IPR011147">
    <property type="entry name" value="Bifunc_Aspkin/hSer_DH"/>
</dbReference>
<dbReference type="Pfam" id="PF03447">
    <property type="entry name" value="NAD_binding_3"/>
    <property type="match status" value="1"/>
</dbReference>